<reference evidence="3 4" key="1">
    <citation type="submission" date="2024-06" db="EMBL/GenBank/DDBJ databases">
        <title>Draft genome sequence of Helicobacter trogontum NHP16-4001.</title>
        <authorList>
            <person name="Rimbara E."/>
            <person name="Suzuki M."/>
        </authorList>
    </citation>
    <scope>NUCLEOTIDE SEQUENCE [LARGE SCALE GENOMIC DNA]</scope>
    <source>
        <strain evidence="3 4">NHP16-4001</strain>
    </source>
</reference>
<evidence type="ECO:0000313" key="3">
    <source>
        <dbReference type="EMBL" id="GAB0172412.1"/>
    </source>
</evidence>
<dbReference type="InterPro" id="IPR011335">
    <property type="entry name" value="Restrct_endonuc-II-like"/>
</dbReference>
<sequence>MVSKEYSRQNKKNGNNYEVRTGRHYQHHKQPMVSKDYAEQNKQKGDKYELQIGKYYQQLGYKVYFKGIKEGLKDQGIDLIAYKGKETLLIQCKNWQNSQVKQEHLRLFLGDCTAYLEKNHNIFAKKKVKRVFVTSCKNIDYGVQKFVEENNVEYKIIPYNHR</sequence>
<dbReference type="Gene3D" id="3.40.1350.10">
    <property type="match status" value="1"/>
</dbReference>
<organism evidence="3 4">
    <name type="scientific">Helicobacter trogontum</name>
    <dbReference type="NCBI Taxonomy" id="50960"/>
    <lineage>
        <taxon>Bacteria</taxon>
        <taxon>Pseudomonadati</taxon>
        <taxon>Campylobacterota</taxon>
        <taxon>Epsilonproteobacteria</taxon>
        <taxon>Campylobacterales</taxon>
        <taxon>Helicobacteraceae</taxon>
        <taxon>Helicobacter</taxon>
    </lineage>
</organism>
<dbReference type="SUPFAM" id="SSF52980">
    <property type="entry name" value="Restriction endonuclease-like"/>
    <property type="match status" value="1"/>
</dbReference>
<comment type="caution">
    <text evidence="3">The sequence shown here is derived from an EMBL/GenBank/DDBJ whole genome shotgun (WGS) entry which is preliminary data.</text>
</comment>
<dbReference type="EMBL" id="BAAFHN010000005">
    <property type="protein sequence ID" value="GAB0172412.1"/>
    <property type="molecule type" value="Genomic_DNA"/>
</dbReference>
<evidence type="ECO:0000313" key="4">
    <source>
        <dbReference type="Proteomes" id="UP001562457"/>
    </source>
</evidence>
<accession>A0ABQ0D242</accession>
<name>A0ABQ0D242_9HELI</name>
<proteinExistence type="predicted"/>
<dbReference type="InterPro" id="IPR011856">
    <property type="entry name" value="tRNA_endonuc-like_dom_sf"/>
</dbReference>
<feature type="domain" description="Restriction endonuclease type IV Mrr" evidence="2">
    <location>
        <begin position="44"/>
        <end position="150"/>
    </location>
</feature>
<dbReference type="InterPro" id="IPR007560">
    <property type="entry name" value="Restrct_endonuc_IV_Mrr"/>
</dbReference>
<protein>
    <recommendedName>
        <fullName evidence="2">Restriction endonuclease type IV Mrr domain-containing protein</fullName>
    </recommendedName>
</protein>
<gene>
    <name evidence="3" type="ORF">NHP164001_04250</name>
</gene>
<dbReference type="Proteomes" id="UP001562457">
    <property type="component" value="Unassembled WGS sequence"/>
</dbReference>
<keyword evidence="4" id="KW-1185">Reference proteome</keyword>
<evidence type="ECO:0000256" key="1">
    <source>
        <dbReference type="SAM" id="MobiDB-lite"/>
    </source>
</evidence>
<evidence type="ECO:0000259" key="2">
    <source>
        <dbReference type="Pfam" id="PF04471"/>
    </source>
</evidence>
<dbReference type="Pfam" id="PF04471">
    <property type="entry name" value="Mrr_cat"/>
    <property type="match status" value="1"/>
</dbReference>
<feature type="region of interest" description="Disordered" evidence="1">
    <location>
        <begin position="1"/>
        <end position="36"/>
    </location>
</feature>